<protein>
    <submittedName>
        <fullName evidence="4">Soluble lytic murein transglycosylase-like protein</fullName>
        <ecNumber evidence="4">3.2.1.-</ecNumber>
    </submittedName>
</protein>
<dbReference type="InterPro" id="IPR008258">
    <property type="entry name" value="Transglycosylase_SLT_dom_1"/>
</dbReference>
<sequence length="724" mass="85637">MFNKLKNKYQSVIIFSIILVGLTNTFFLLPRLKKWVEKKKYNNIELLFQQDLEKKSIVLTLAEVPAKQRKDILKEIASQKKPSIERARARYLLSIDLLARYEGGLALRQLKNLENEYPILMPYILLKRARGYELTNNLTQAQKIWKTLIKRYPVSFISAEAHYQLGKYESKYWDTGIINFPQYPKIQELIYKRLEENPKQFELLISLARYAIYDKKANTIRNYLVNNYTRHLLPKDWESIANGYWETQEYDKASFAYLKTKKNSHNLYRFARSQELGFNEKSPEKILETYKKVLLNFPDSLEALLSLKRLVVLLPPEIALDYLDKIIAKSTVYTPEILSYKANLLQKLNHTDEAEKIYQLLIFKYPHHKLAAIYRWKIVKEAVNAKNVIKAKAWAKSIFIDNVDSSMAPKAGFWLGKWEKQLGNFQQSRLVFQSVIKNYPHSYYAWRSAIQLGWNVGDFNNLRQIFPVVSQPISRPIPPSGSEIFKTLYRLGQDNDALLLFKTEINQSYNLNTKQGFTDALLKLTYGKNLQSINQIWNLQNKNSFLEKQEWQNLRKKDQYWRALFPLHFYKSIILWSKHYTLNPLLIMSIMRQESRFDNSSKSPVGATGIMQVMPITGEWIANQMNIKHYHLENLNDNIFLGIWYLNYTHKKYNDNSLLAVASYNAGPNNVSNWVKQYNTRDPDLFVEEIPFQETKEYVKSVFSNYWNYLRIYDQETYLRFKQY</sequence>
<dbReference type="Gene3D" id="1.25.40.10">
    <property type="entry name" value="Tetratricopeptide repeat domain"/>
    <property type="match status" value="2"/>
</dbReference>
<feature type="domain" description="Transglycosylase SLT" evidence="3">
    <location>
        <begin position="573"/>
        <end position="684"/>
    </location>
</feature>
<dbReference type="GO" id="GO:0042597">
    <property type="term" value="C:periplasmic space"/>
    <property type="evidence" value="ECO:0007669"/>
    <property type="project" value="InterPro"/>
</dbReference>
<dbReference type="SUPFAM" id="SSF48435">
    <property type="entry name" value="Bacterial muramidases"/>
    <property type="match status" value="1"/>
</dbReference>
<keyword evidence="4" id="KW-0378">Hydrolase</keyword>
<reference evidence="4 5" key="1">
    <citation type="submission" date="2014-08" db="EMBL/GenBank/DDBJ databases">
        <title>Comparative genomics reveals surprising divergence of two closely related strains of uncultivated UCYN-A cyanobacteria.</title>
        <authorList>
            <person name="Bombar D."/>
            <person name="Heller P."/>
            <person name="Sanchez-Baracaldo P."/>
            <person name="Carter B.J."/>
            <person name="Zert J.P."/>
        </authorList>
    </citation>
    <scope>NUCLEOTIDE SEQUENCE [LARGE SCALE GENOMIC DNA]</scope>
</reference>
<keyword evidence="4" id="KW-0326">Glycosidase</keyword>
<feature type="transmembrane region" description="Helical" evidence="2">
    <location>
        <begin position="12"/>
        <end position="30"/>
    </location>
</feature>
<dbReference type="CDD" id="cd13401">
    <property type="entry name" value="Slt70-like"/>
    <property type="match status" value="1"/>
</dbReference>
<keyword evidence="2" id="KW-1133">Transmembrane helix</keyword>
<evidence type="ECO:0000259" key="3">
    <source>
        <dbReference type="Pfam" id="PF01464"/>
    </source>
</evidence>
<dbReference type="AlphaFoldDB" id="A0A086CGR0"/>
<keyword evidence="1" id="KW-0732">Signal</keyword>
<name>A0A086CGR0_9CHRO</name>
<dbReference type="eggNOG" id="COG0457">
    <property type="taxonomic scope" value="Bacteria"/>
</dbReference>
<keyword evidence="2" id="KW-0812">Transmembrane</keyword>
<dbReference type="PANTHER" id="PTHR37423">
    <property type="entry name" value="SOLUBLE LYTIC MUREIN TRANSGLYCOSYLASE-RELATED"/>
    <property type="match status" value="1"/>
</dbReference>
<dbReference type="InterPro" id="IPR019734">
    <property type="entry name" value="TPR_rpt"/>
</dbReference>
<dbReference type="EC" id="3.2.1.-" evidence="4"/>
<evidence type="ECO:0000256" key="2">
    <source>
        <dbReference type="SAM" id="Phobius"/>
    </source>
</evidence>
<comment type="caution">
    <text evidence="4">The sequence shown here is derived from an EMBL/GenBank/DDBJ whole genome shotgun (WGS) entry which is preliminary data.</text>
</comment>
<dbReference type="PATRIC" id="fig|1527444.3.peg.757"/>
<dbReference type="eggNOG" id="COG0741">
    <property type="taxonomic scope" value="Bacteria"/>
</dbReference>
<proteinExistence type="predicted"/>
<dbReference type="EMBL" id="JPSP01000008">
    <property type="protein sequence ID" value="KFF41374.1"/>
    <property type="molecule type" value="Genomic_DNA"/>
</dbReference>
<dbReference type="InterPro" id="IPR023346">
    <property type="entry name" value="Lysozyme-like_dom_sf"/>
</dbReference>
<evidence type="ECO:0000256" key="1">
    <source>
        <dbReference type="ARBA" id="ARBA00022729"/>
    </source>
</evidence>
<dbReference type="STRING" id="1527444.ucyna2_00796"/>
<dbReference type="InterPro" id="IPR008939">
    <property type="entry name" value="Lytic_TGlycosylase_superhlx_U"/>
</dbReference>
<dbReference type="SUPFAM" id="SSF53955">
    <property type="entry name" value="Lysozyme-like"/>
    <property type="match status" value="1"/>
</dbReference>
<organism evidence="4 5">
    <name type="scientific">Candidatus Atelocyanobacterium thalassa isolate SIO64986</name>
    <dbReference type="NCBI Taxonomy" id="1527444"/>
    <lineage>
        <taxon>Bacteria</taxon>
        <taxon>Bacillati</taxon>
        <taxon>Cyanobacteriota</taxon>
        <taxon>Cyanophyceae</taxon>
        <taxon>Oscillatoriophycideae</taxon>
        <taxon>Chroococcales</taxon>
        <taxon>Aphanothecaceae</taxon>
        <taxon>Candidatus Atelocyanobacterium</taxon>
        <taxon>Candidatus Atelocyanobacterium thalassae</taxon>
    </lineage>
</organism>
<accession>A0A086CGR0</accession>
<dbReference type="Pfam" id="PF13174">
    <property type="entry name" value="TPR_6"/>
    <property type="match status" value="2"/>
</dbReference>
<evidence type="ECO:0000313" key="5">
    <source>
        <dbReference type="Proteomes" id="UP000028922"/>
    </source>
</evidence>
<gene>
    <name evidence="4" type="ORF">ucyna2_00796</name>
</gene>
<keyword evidence="2" id="KW-0472">Membrane</keyword>
<dbReference type="PANTHER" id="PTHR37423:SF5">
    <property type="entry name" value="SOLUBLE LYTIC MUREIN TRANSGLYCOSYLASE"/>
    <property type="match status" value="1"/>
</dbReference>
<dbReference type="GO" id="GO:0004553">
    <property type="term" value="F:hydrolase activity, hydrolyzing O-glycosyl compounds"/>
    <property type="evidence" value="ECO:0007669"/>
    <property type="project" value="InterPro"/>
</dbReference>
<dbReference type="InterPro" id="IPR011990">
    <property type="entry name" value="TPR-like_helical_dom_sf"/>
</dbReference>
<dbReference type="Gene3D" id="1.10.530.10">
    <property type="match status" value="1"/>
</dbReference>
<evidence type="ECO:0000313" key="4">
    <source>
        <dbReference type="EMBL" id="KFF41374.1"/>
    </source>
</evidence>
<dbReference type="Pfam" id="PF01464">
    <property type="entry name" value="SLT"/>
    <property type="match status" value="1"/>
</dbReference>
<dbReference type="Proteomes" id="UP000028922">
    <property type="component" value="Unassembled WGS sequence"/>
</dbReference>